<dbReference type="Gene3D" id="3.40.50.1820">
    <property type="entry name" value="alpha/beta hydrolase"/>
    <property type="match status" value="1"/>
</dbReference>
<comment type="similarity">
    <text evidence="1">Belongs to the type-B carboxylesterase/lipase family.</text>
</comment>
<dbReference type="GO" id="GO:0003990">
    <property type="term" value="F:acetylcholinesterase activity"/>
    <property type="evidence" value="ECO:0007669"/>
    <property type="project" value="TreeGrafter"/>
</dbReference>
<protein>
    <recommendedName>
        <fullName evidence="4">Carboxylesterase type B domain-containing protein</fullName>
    </recommendedName>
</protein>
<dbReference type="GO" id="GO:0005615">
    <property type="term" value="C:extracellular space"/>
    <property type="evidence" value="ECO:0007669"/>
    <property type="project" value="TreeGrafter"/>
</dbReference>
<gene>
    <name evidence="5" type="ORF">BYL167_LOCUS49975</name>
    <name evidence="6" type="ORF">SMN809_LOCUS56738</name>
</gene>
<comment type="caution">
    <text evidence="6">The sequence shown here is derived from an EMBL/GenBank/DDBJ whole genome shotgun (WGS) entry which is preliminary data.</text>
</comment>
<feature type="non-terminal residue" evidence="6">
    <location>
        <position position="1"/>
    </location>
</feature>
<dbReference type="SUPFAM" id="SSF53474">
    <property type="entry name" value="alpha/beta-Hydrolases"/>
    <property type="match status" value="1"/>
</dbReference>
<sequence>AIQLSLAVGDYHFTCPTVFLADIYAQENLPLYFYHFTLRSSTSPWHEWMGVLHGN</sequence>
<dbReference type="PANTHER" id="PTHR43918:SF4">
    <property type="entry name" value="CARBOXYLIC ESTER HYDROLASE"/>
    <property type="match status" value="1"/>
</dbReference>
<dbReference type="GO" id="GO:0019695">
    <property type="term" value="P:choline metabolic process"/>
    <property type="evidence" value="ECO:0007669"/>
    <property type="project" value="TreeGrafter"/>
</dbReference>
<organism evidence="6 7">
    <name type="scientific">Rotaria magnacalcarata</name>
    <dbReference type="NCBI Taxonomy" id="392030"/>
    <lineage>
        <taxon>Eukaryota</taxon>
        <taxon>Metazoa</taxon>
        <taxon>Spiralia</taxon>
        <taxon>Gnathifera</taxon>
        <taxon>Rotifera</taxon>
        <taxon>Eurotatoria</taxon>
        <taxon>Bdelloidea</taxon>
        <taxon>Philodinida</taxon>
        <taxon>Philodinidae</taxon>
        <taxon>Rotaria</taxon>
    </lineage>
</organism>
<dbReference type="InterPro" id="IPR050654">
    <property type="entry name" value="AChE-related_enzymes"/>
</dbReference>
<evidence type="ECO:0000256" key="3">
    <source>
        <dbReference type="ARBA" id="ARBA00022801"/>
    </source>
</evidence>
<dbReference type="Pfam" id="PF00135">
    <property type="entry name" value="COesterase"/>
    <property type="match status" value="1"/>
</dbReference>
<dbReference type="Proteomes" id="UP000676336">
    <property type="component" value="Unassembled WGS sequence"/>
</dbReference>
<dbReference type="InterPro" id="IPR002018">
    <property type="entry name" value="CarbesteraseB"/>
</dbReference>
<evidence type="ECO:0000256" key="2">
    <source>
        <dbReference type="ARBA" id="ARBA00022487"/>
    </source>
</evidence>
<dbReference type="PANTHER" id="PTHR43918">
    <property type="entry name" value="ACETYLCHOLINESTERASE"/>
    <property type="match status" value="1"/>
</dbReference>
<keyword evidence="3" id="KW-0378">Hydrolase</keyword>
<evidence type="ECO:0000256" key="1">
    <source>
        <dbReference type="ARBA" id="ARBA00005964"/>
    </source>
</evidence>
<proteinExistence type="inferred from homology"/>
<evidence type="ECO:0000259" key="4">
    <source>
        <dbReference type="Pfam" id="PF00135"/>
    </source>
</evidence>
<evidence type="ECO:0000313" key="6">
    <source>
        <dbReference type="EMBL" id="CAF5000587.1"/>
    </source>
</evidence>
<keyword evidence="2" id="KW-0719">Serine esterase</keyword>
<reference evidence="6" key="1">
    <citation type="submission" date="2021-02" db="EMBL/GenBank/DDBJ databases">
        <authorList>
            <person name="Nowell W R."/>
        </authorList>
    </citation>
    <scope>NUCLEOTIDE SEQUENCE</scope>
</reference>
<evidence type="ECO:0000313" key="7">
    <source>
        <dbReference type="Proteomes" id="UP000676336"/>
    </source>
</evidence>
<evidence type="ECO:0000313" key="5">
    <source>
        <dbReference type="EMBL" id="CAF4845301.1"/>
    </source>
</evidence>
<dbReference type="GO" id="GO:0006581">
    <property type="term" value="P:acetylcholine catabolic process"/>
    <property type="evidence" value="ECO:0007669"/>
    <property type="project" value="TreeGrafter"/>
</dbReference>
<dbReference type="EMBL" id="CAJOBI010204257">
    <property type="protein sequence ID" value="CAF5000587.1"/>
    <property type="molecule type" value="Genomic_DNA"/>
</dbReference>
<dbReference type="InterPro" id="IPR029058">
    <property type="entry name" value="AB_hydrolase_fold"/>
</dbReference>
<accession>A0A8S3DDS4</accession>
<dbReference type="GO" id="GO:0005886">
    <property type="term" value="C:plasma membrane"/>
    <property type="evidence" value="ECO:0007669"/>
    <property type="project" value="TreeGrafter"/>
</dbReference>
<dbReference type="AlphaFoldDB" id="A0A8S3DDS4"/>
<name>A0A8S3DDS4_9BILA</name>
<feature type="domain" description="Carboxylesterase type B" evidence="4">
    <location>
        <begin position="4"/>
        <end position="55"/>
    </location>
</feature>
<dbReference type="Proteomes" id="UP000681967">
    <property type="component" value="Unassembled WGS sequence"/>
</dbReference>
<dbReference type="EMBL" id="CAJOBH010150829">
    <property type="protein sequence ID" value="CAF4845301.1"/>
    <property type="molecule type" value="Genomic_DNA"/>
</dbReference>